<evidence type="ECO:0000313" key="8">
    <source>
        <dbReference type="Proteomes" id="UP001165065"/>
    </source>
</evidence>
<dbReference type="Pfam" id="PF12894">
    <property type="entry name" value="ANAPC4_WD40"/>
    <property type="match status" value="1"/>
</dbReference>
<dbReference type="InterPro" id="IPR036322">
    <property type="entry name" value="WD40_repeat_dom_sf"/>
</dbReference>
<keyword evidence="2" id="KW-0853">WD repeat</keyword>
<dbReference type="AlphaFoldDB" id="A0A9W7GI16"/>
<evidence type="ECO:0000259" key="6">
    <source>
        <dbReference type="Pfam" id="PF12894"/>
    </source>
</evidence>
<dbReference type="PANTHER" id="PTHR44040">
    <property type="entry name" value="RETINOBLASTOMA-BINDING PROTEIN 5"/>
    <property type="match status" value="1"/>
</dbReference>
<dbReference type="Proteomes" id="UP001165065">
    <property type="component" value="Unassembled WGS sequence"/>
</dbReference>
<evidence type="ECO:0000256" key="2">
    <source>
        <dbReference type="ARBA" id="ARBA00022574"/>
    </source>
</evidence>
<dbReference type="SUPFAM" id="SSF50978">
    <property type="entry name" value="WD40 repeat-like"/>
    <property type="match status" value="1"/>
</dbReference>
<reference evidence="8" key="1">
    <citation type="journal article" date="2023" name="Commun. Biol.">
        <title>Genome analysis of Parmales, the sister group of diatoms, reveals the evolutionary specialization of diatoms from phago-mixotrophs to photoautotrophs.</title>
        <authorList>
            <person name="Ban H."/>
            <person name="Sato S."/>
            <person name="Yoshikawa S."/>
            <person name="Yamada K."/>
            <person name="Nakamura Y."/>
            <person name="Ichinomiya M."/>
            <person name="Sato N."/>
            <person name="Blanc-Mathieu R."/>
            <person name="Endo H."/>
            <person name="Kuwata A."/>
            <person name="Ogata H."/>
        </authorList>
    </citation>
    <scope>NUCLEOTIDE SEQUENCE [LARGE SCALE GENOMIC DNA]</scope>
</reference>
<evidence type="ECO:0000256" key="1">
    <source>
        <dbReference type="ARBA" id="ARBA00004123"/>
    </source>
</evidence>
<gene>
    <name evidence="7" type="ORF">TrCOL_g1801</name>
</gene>
<feature type="compositionally biased region" description="Acidic residues" evidence="5">
    <location>
        <begin position="414"/>
        <end position="423"/>
    </location>
</feature>
<feature type="region of interest" description="Disordered" evidence="5">
    <location>
        <begin position="414"/>
        <end position="463"/>
    </location>
</feature>
<dbReference type="GO" id="GO:0048188">
    <property type="term" value="C:Set1C/COMPASS complex"/>
    <property type="evidence" value="ECO:0007669"/>
    <property type="project" value="InterPro"/>
</dbReference>
<feature type="compositionally biased region" description="Gly residues" evidence="5">
    <location>
        <begin position="429"/>
        <end position="455"/>
    </location>
</feature>
<dbReference type="InterPro" id="IPR037850">
    <property type="entry name" value="RBBP5/Swd1"/>
</dbReference>
<proteinExistence type="predicted"/>
<keyword evidence="3" id="KW-0677">Repeat</keyword>
<protein>
    <recommendedName>
        <fullName evidence="6">Anaphase-promoting complex subunit 4-like WD40 domain-containing protein</fullName>
    </recommendedName>
</protein>
<evidence type="ECO:0000313" key="7">
    <source>
        <dbReference type="EMBL" id="GMI44463.1"/>
    </source>
</evidence>
<dbReference type="EMBL" id="BRYA01000217">
    <property type="protein sequence ID" value="GMI44463.1"/>
    <property type="molecule type" value="Genomic_DNA"/>
</dbReference>
<dbReference type="OrthoDB" id="196858at2759"/>
<keyword evidence="8" id="KW-1185">Reference proteome</keyword>
<name>A0A9W7GI16_9STRA</name>
<keyword evidence="4" id="KW-0539">Nucleus</keyword>
<feature type="domain" description="Anaphase-promoting complex subunit 4-like WD40" evidence="6">
    <location>
        <begin position="47"/>
        <end position="106"/>
    </location>
</feature>
<sequence length="507" mass="54874">MNHEILNLRRAMPETLQAVIKAPSFNTSYPTSQCRVVRTPMKQDEVKESEEMNVTALQYNCKGTLLAVGYNMGKVVIIDSISRCILREFPRLRNMVGAAVAGIGWSRDSRVMWYYTASCKMLRIDFENSPFVAGVTDLAPQLAKREKTKTPSLVSCVVHPRLLYSALVTSAGSLFVLEMDKEVKRVNEGTDWRLISGLHIIEVCIKGGVSSALFSKKGEQIFAADVHSQVLIYNYNSAQKSAQLAHKIPVSGCKLPLTNIALSETNGNGGGITLTSCRDKIYLWPTDYPNDPTLMKVLHDPVMGSSVQFSGCCFTGEGSHVVGLIKGQGGRLMVWDTETGQLMTTLEGGKEEEGRVLTSSIFGDIVVGTGNGRCWMYSNGGGAEEGEGGVEAFATNFQTLRKNVEYIEREDELDLDVGEGEGEGEGRGGELTGVGGGEAGAAPRDGGGGGAGQGEGCLEEEEDVDIFTIHKAPIFEGDSEDEETAFKLGIDRVGERFIAPRSKKLNK</sequence>
<dbReference type="InterPro" id="IPR024977">
    <property type="entry name" value="Apc4-like_WD40_dom"/>
</dbReference>
<comment type="caution">
    <text evidence="7">The sequence shown here is derived from an EMBL/GenBank/DDBJ whole genome shotgun (WGS) entry which is preliminary data.</text>
</comment>
<evidence type="ECO:0000256" key="3">
    <source>
        <dbReference type="ARBA" id="ARBA00022737"/>
    </source>
</evidence>
<comment type="subcellular location">
    <subcellularLocation>
        <location evidence="1">Nucleus</location>
    </subcellularLocation>
</comment>
<dbReference type="PANTHER" id="PTHR44040:SF1">
    <property type="entry name" value="RETINOBLASTOMA-BINDING PROTEIN 5"/>
    <property type="match status" value="1"/>
</dbReference>
<evidence type="ECO:0000256" key="5">
    <source>
        <dbReference type="SAM" id="MobiDB-lite"/>
    </source>
</evidence>
<dbReference type="Gene3D" id="2.130.10.10">
    <property type="entry name" value="YVTN repeat-like/Quinoprotein amine dehydrogenase"/>
    <property type="match status" value="1"/>
</dbReference>
<evidence type="ECO:0000256" key="4">
    <source>
        <dbReference type="ARBA" id="ARBA00023242"/>
    </source>
</evidence>
<accession>A0A9W7GI16</accession>
<organism evidence="7 8">
    <name type="scientific">Triparma columacea</name>
    <dbReference type="NCBI Taxonomy" id="722753"/>
    <lineage>
        <taxon>Eukaryota</taxon>
        <taxon>Sar</taxon>
        <taxon>Stramenopiles</taxon>
        <taxon>Ochrophyta</taxon>
        <taxon>Bolidophyceae</taxon>
        <taxon>Parmales</taxon>
        <taxon>Triparmaceae</taxon>
        <taxon>Triparma</taxon>
    </lineage>
</organism>
<dbReference type="InterPro" id="IPR015943">
    <property type="entry name" value="WD40/YVTN_repeat-like_dom_sf"/>
</dbReference>